<dbReference type="OrthoDB" id="2381181at2"/>
<feature type="domain" description="Cell wall elongation regulator TseB-like" evidence="2">
    <location>
        <begin position="37"/>
        <end position="80"/>
    </location>
</feature>
<evidence type="ECO:0000313" key="3">
    <source>
        <dbReference type="EMBL" id="ADH99601.1"/>
    </source>
</evidence>
<gene>
    <name evidence="3" type="ordered locus">Bsel_2097</name>
</gene>
<protein>
    <recommendedName>
        <fullName evidence="2">Cell wall elongation regulator TseB-like domain-containing protein</fullName>
    </recommendedName>
</protein>
<name>D6XUW5_BACIE</name>
<keyword evidence="1" id="KW-1133">Transmembrane helix</keyword>
<dbReference type="SUPFAM" id="SSF54403">
    <property type="entry name" value="Cystatin/monellin"/>
    <property type="match status" value="2"/>
</dbReference>
<keyword evidence="1" id="KW-0812">Transmembrane</keyword>
<accession>D6XUW5</accession>
<keyword evidence="4" id="KW-1185">Reference proteome</keyword>
<evidence type="ECO:0000259" key="2">
    <source>
        <dbReference type="Pfam" id="PF17881"/>
    </source>
</evidence>
<dbReference type="AlphaFoldDB" id="D6XUW5"/>
<dbReference type="eggNOG" id="COG5353">
    <property type="taxonomic scope" value="Bacteria"/>
</dbReference>
<dbReference type="Gene3D" id="3.10.450.40">
    <property type="match status" value="2"/>
</dbReference>
<dbReference type="STRING" id="439292.Bsel_2097"/>
<organism evidence="3 4">
    <name type="scientific">Bacillus selenitireducens (strain ATCC 700615 / DSM 15326 / MLS10)</name>
    <dbReference type="NCBI Taxonomy" id="439292"/>
    <lineage>
        <taxon>Bacteria</taxon>
        <taxon>Bacillati</taxon>
        <taxon>Bacillota</taxon>
        <taxon>Bacilli</taxon>
        <taxon>Bacillales</taxon>
        <taxon>Bacillaceae</taxon>
        <taxon>Salisediminibacterium</taxon>
    </lineage>
</organism>
<dbReference type="HOGENOM" id="CLU_114070_2_2_9"/>
<keyword evidence="1" id="KW-0472">Membrane</keyword>
<dbReference type="InterPro" id="IPR041401">
    <property type="entry name" value="TseB-like_dom"/>
</dbReference>
<dbReference type="KEGG" id="bse:Bsel_2097"/>
<dbReference type="InterPro" id="IPR046350">
    <property type="entry name" value="Cystatin_sf"/>
</dbReference>
<dbReference type="Proteomes" id="UP000000271">
    <property type="component" value="Chromosome"/>
</dbReference>
<feature type="transmembrane region" description="Helical" evidence="1">
    <location>
        <begin position="6"/>
        <end position="24"/>
    </location>
</feature>
<sequence>MKAWIIAIFTMVFISAGAFFYVMYSSAMDPLQDREEEAISFAGEHISFHSVSSVNRYHGARSYQVIDALNEDDEPVYIWVEERFTVVEPRIYDDFETEIEEAEEEEPRRIIIRRHDSGITFEEVRDHIENELEISRLNSIRLGMIGRTPVYEVNYISEDGRQSYYYLTFEEGRYIRHYQF</sequence>
<dbReference type="RefSeq" id="WP_013173023.1">
    <property type="nucleotide sequence ID" value="NC_014219.1"/>
</dbReference>
<evidence type="ECO:0000256" key="1">
    <source>
        <dbReference type="SAM" id="Phobius"/>
    </source>
</evidence>
<proteinExistence type="predicted"/>
<dbReference type="EMBL" id="CP001791">
    <property type="protein sequence ID" value="ADH99601.1"/>
    <property type="molecule type" value="Genomic_DNA"/>
</dbReference>
<dbReference type="Pfam" id="PF17881">
    <property type="entry name" value="TseB"/>
    <property type="match status" value="1"/>
</dbReference>
<evidence type="ECO:0000313" key="4">
    <source>
        <dbReference type="Proteomes" id="UP000000271"/>
    </source>
</evidence>
<reference evidence="3" key="1">
    <citation type="submission" date="2009-10" db="EMBL/GenBank/DDBJ databases">
        <title>Complete sequence of Bacillus selenitireducens MLS10.</title>
        <authorList>
            <consortium name="US DOE Joint Genome Institute"/>
            <person name="Lucas S."/>
            <person name="Copeland A."/>
            <person name="Lapidus A."/>
            <person name="Glavina del Rio T."/>
            <person name="Dalin E."/>
            <person name="Tice H."/>
            <person name="Bruce D."/>
            <person name="Goodwin L."/>
            <person name="Pitluck S."/>
            <person name="Sims D."/>
            <person name="Brettin T."/>
            <person name="Detter J.C."/>
            <person name="Han C."/>
            <person name="Larimer F."/>
            <person name="Land M."/>
            <person name="Hauser L."/>
            <person name="Kyrpides N."/>
            <person name="Ovchinnikova G."/>
            <person name="Stolz J."/>
        </authorList>
    </citation>
    <scope>NUCLEOTIDE SEQUENCE [LARGE SCALE GENOMIC DNA]</scope>
    <source>
        <strain evidence="3">MLS10</strain>
    </source>
</reference>